<protein>
    <submittedName>
        <fullName evidence="1">Uncharacterized protein</fullName>
    </submittedName>
</protein>
<reference evidence="1" key="1">
    <citation type="submission" date="2014-11" db="EMBL/GenBank/DDBJ databases">
        <authorList>
            <person name="Amaro Gonzalez C."/>
        </authorList>
    </citation>
    <scope>NUCLEOTIDE SEQUENCE</scope>
</reference>
<proteinExistence type="predicted"/>
<accession>A0A0E9QIF6</accession>
<organism evidence="1">
    <name type="scientific">Anguilla anguilla</name>
    <name type="common">European freshwater eel</name>
    <name type="synonym">Muraena anguilla</name>
    <dbReference type="NCBI Taxonomy" id="7936"/>
    <lineage>
        <taxon>Eukaryota</taxon>
        <taxon>Metazoa</taxon>
        <taxon>Chordata</taxon>
        <taxon>Craniata</taxon>
        <taxon>Vertebrata</taxon>
        <taxon>Euteleostomi</taxon>
        <taxon>Actinopterygii</taxon>
        <taxon>Neopterygii</taxon>
        <taxon>Teleostei</taxon>
        <taxon>Anguilliformes</taxon>
        <taxon>Anguillidae</taxon>
        <taxon>Anguilla</taxon>
    </lineage>
</organism>
<name>A0A0E9QIF6_ANGAN</name>
<dbReference type="EMBL" id="GBXM01092315">
    <property type="protein sequence ID" value="JAH16262.1"/>
    <property type="molecule type" value="Transcribed_RNA"/>
</dbReference>
<sequence length="30" mass="3718">MYFFFFLSSLAKSIFRKFLKRNPIFQRGID</sequence>
<evidence type="ECO:0000313" key="1">
    <source>
        <dbReference type="EMBL" id="JAH16262.1"/>
    </source>
</evidence>
<reference evidence="1" key="2">
    <citation type="journal article" date="2015" name="Fish Shellfish Immunol.">
        <title>Early steps in the European eel (Anguilla anguilla)-Vibrio vulnificus interaction in the gills: Role of the RtxA13 toxin.</title>
        <authorList>
            <person name="Callol A."/>
            <person name="Pajuelo D."/>
            <person name="Ebbesson L."/>
            <person name="Teles M."/>
            <person name="MacKenzie S."/>
            <person name="Amaro C."/>
        </authorList>
    </citation>
    <scope>NUCLEOTIDE SEQUENCE</scope>
</reference>
<dbReference type="AlphaFoldDB" id="A0A0E9QIF6"/>